<keyword evidence="10" id="KW-1003">Cell membrane</keyword>
<feature type="domain" description="HMA" evidence="11">
    <location>
        <begin position="55"/>
        <end position="124"/>
    </location>
</feature>
<keyword evidence="6 10" id="KW-0067">ATP-binding</keyword>
<dbReference type="Gene3D" id="2.70.150.10">
    <property type="entry name" value="Calcium-transporting ATPase, cytoplasmic transduction domain A"/>
    <property type="match status" value="1"/>
</dbReference>
<dbReference type="CDD" id="cd00371">
    <property type="entry name" value="HMA"/>
    <property type="match status" value="1"/>
</dbReference>
<dbReference type="InterPro" id="IPR001757">
    <property type="entry name" value="P_typ_ATPase"/>
</dbReference>
<evidence type="ECO:0000256" key="7">
    <source>
        <dbReference type="ARBA" id="ARBA00022967"/>
    </source>
</evidence>
<dbReference type="NCBIfam" id="TIGR01494">
    <property type="entry name" value="ATPase_P-type"/>
    <property type="match status" value="1"/>
</dbReference>
<dbReference type="RefSeq" id="WP_283712332.1">
    <property type="nucleotide sequence ID" value="NZ_JASJEW010000001.1"/>
</dbReference>
<comment type="subcellular location">
    <subcellularLocation>
        <location evidence="1">Cell membrane</location>
        <topology evidence="1">Multi-pass membrane protein</topology>
    </subcellularLocation>
</comment>
<dbReference type="InterPro" id="IPR018303">
    <property type="entry name" value="ATPase_P-typ_P_site"/>
</dbReference>
<dbReference type="Pfam" id="PF00403">
    <property type="entry name" value="HMA"/>
    <property type="match status" value="1"/>
</dbReference>
<gene>
    <name evidence="12" type="ORF">QJ043_01130</name>
</gene>
<dbReference type="InterPro" id="IPR023298">
    <property type="entry name" value="ATPase_P-typ_TM_dom_sf"/>
</dbReference>
<accession>A0ABT6ZI14</accession>
<dbReference type="PRINTS" id="PR00941">
    <property type="entry name" value="CDATPASE"/>
</dbReference>
<evidence type="ECO:0000256" key="3">
    <source>
        <dbReference type="ARBA" id="ARBA00022692"/>
    </source>
</evidence>
<dbReference type="Gene3D" id="3.30.70.100">
    <property type="match status" value="1"/>
</dbReference>
<evidence type="ECO:0000256" key="1">
    <source>
        <dbReference type="ARBA" id="ARBA00004651"/>
    </source>
</evidence>
<dbReference type="SUPFAM" id="SSF55008">
    <property type="entry name" value="HMA, heavy metal-associated domain"/>
    <property type="match status" value="1"/>
</dbReference>
<dbReference type="Gene3D" id="3.40.50.1000">
    <property type="entry name" value="HAD superfamily/HAD-like"/>
    <property type="match status" value="1"/>
</dbReference>
<dbReference type="InterPro" id="IPR023299">
    <property type="entry name" value="ATPase_P-typ_cyto_dom_N"/>
</dbReference>
<dbReference type="NCBIfam" id="TIGR01525">
    <property type="entry name" value="ATPase-IB_hvy"/>
    <property type="match status" value="1"/>
</dbReference>
<evidence type="ECO:0000256" key="2">
    <source>
        <dbReference type="ARBA" id="ARBA00006024"/>
    </source>
</evidence>
<comment type="caution">
    <text evidence="12">The sequence shown here is derived from an EMBL/GenBank/DDBJ whole genome shotgun (WGS) entry which is preliminary data.</text>
</comment>
<evidence type="ECO:0000313" key="12">
    <source>
        <dbReference type="EMBL" id="MDJ1128691.1"/>
    </source>
</evidence>
<dbReference type="InterPro" id="IPR008250">
    <property type="entry name" value="ATPase_P-typ_transduc_dom_A_sf"/>
</dbReference>
<dbReference type="SFLD" id="SFLDS00003">
    <property type="entry name" value="Haloacid_Dehalogenase"/>
    <property type="match status" value="1"/>
</dbReference>
<keyword evidence="3 10" id="KW-0812">Transmembrane</keyword>
<dbReference type="PANTHER" id="PTHR48085">
    <property type="entry name" value="CADMIUM/ZINC-TRANSPORTING ATPASE HMA2-RELATED"/>
    <property type="match status" value="1"/>
</dbReference>
<dbReference type="Pfam" id="PF00122">
    <property type="entry name" value="E1-E2_ATPase"/>
    <property type="match status" value="1"/>
</dbReference>
<evidence type="ECO:0000256" key="8">
    <source>
        <dbReference type="ARBA" id="ARBA00022989"/>
    </source>
</evidence>
<dbReference type="EMBL" id="JASJEX010000001">
    <property type="protein sequence ID" value="MDJ1128691.1"/>
    <property type="molecule type" value="Genomic_DNA"/>
</dbReference>
<dbReference type="InterPro" id="IPR036412">
    <property type="entry name" value="HAD-like_sf"/>
</dbReference>
<feature type="transmembrane region" description="Helical" evidence="10">
    <location>
        <begin position="758"/>
        <end position="776"/>
    </location>
</feature>
<name>A0ABT6ZI14_9ACTN</name>
<dbReference type="InterPro" id="IPR051014">
    <property type="entry name" value="Cation_Transport_ATPase_IB"/>
</dbReference>
<reference evidence="12" key="1">
    <citation type="submission" date="2023-05" db="EMBL/GenBank/DDBJ databases">
        <title>[olsenella] sp. nov., isolated from a pig farm feces dump.</title>
        <authorList>
            <person name="Chang Y.-H."/>
        </authorList>
    </citation>
    <scope>NUCLEOTIDE SEQUENCE</scope>
    <source>
        <strain evidence="12">YH-ols2217</strain>
    </source>
</reference>
<keyword evidence="9 10" id="KW-0472">Membrane</keyword>
<dbReference type="NCBIfam" id="TIGR01512">
    <property type="entry name" value="ATPase-IB2_Cd"/>
    <property type="match status" value="1"/>
</dbReference>
<keyword evidence="4 10" id="KW-0479">Metal-binding</keyword>
<dbReference type="SFLD" id="SFLDG00002">
    <property type="entry name" value="C1.7:_P-type_atpase_like"/>
    <property type="match status" value="1"/>
</dbReference>
<dbReference type="InterPro" id="IPR023214">
    <property type="entry name" value="HAD_sf"/>
</dbReference>
<dbReference type="InterPro" id="IPR059000">
    <property type="entry name" value="ATPase_P-type_domA"/>
</dbReference>
<dbReference type="InterPro" id="IPR027256">
    <property type="entry name" value="P-typ_ATPase_IB"/>
</dbReference>
<evidence type="ECO:0000256" key="9">
    <source>
        <dbReference type="ARBA" id="ARBA00023136"/>
    </source>
</evidence>
<dbReference type="Proteomes" id="UP001431693">
    <property type="component" value="Unassembled WGS sequence"/>
</dbReference>
<feature type="transmembrane region" description="Helical" evidence="10">
    <location>
        <begin position="382"/>
        <end position="405"/>
    </location>
</feature>
<dbReference type="PROSITE" id="PS01229">
    <property type="entry name" value="COF_2"/>
    <property type="match status" value="1"/>
</dbReference>
<proteinExistence type="inferred from homology"/>
<evidence type="ECO:0000256" key="5">
    <source>
        <dbReference type="ARBA" id="ARBA00022741"/>
    </source>
</evidence>
<evidence type="ECO:0000259" key="11">
    <source>
        <dbReference type="PROSITE" id="PS50846"/>
    </source>
</evidence>
<dbReference type="SUPFAM" id="SSF81653">
    <property type="entry name" value="Calcium ATPase, transduction domain A"/>
    <property type="match status" value="1"/>
</dbReference>
<feature type="transmembrane region" description="Helical" evidence="10">
    <location>
        <begin position="173"/>
        <end position="195"/>
    </location>
</feature>
<evidence type="ECO:0000313" key="13">
    <source>
        <dbReference type="Proteomes" id="UP001431693"/>
    </source>
</evidence>
<dbReference type="SUPFAM" id="SSF56784">
    <property type="entry name" value="HAD-like"/>
    <property type="match status" value="1"/>
</dbReference>
<dbReference type="InterPro" id="IPR006121">
    <property type="entry name" value="HMA_dom"/>
</dbReference>
<dbReference type="InterPro" id="IPR036163">
    <property type="entry name" value="HMA_dom_sf"/>
</dbReference>
<keyword evidence="8 10" id="KW-1133">Transmembrane helix</keyword>
<dbReference type="SUPFAM" id="SSF81665">
    <property type="entry name" value="Calcium ATPase, transmembrane domain M"/>
    <property type="match status" value="1"/>
</dbReference>
<evidence type="ECO:0000256" key="6">
    <source>
        <dbReference type="ARBA" id="ARBA00022840"/>
    </source>
</evidence>
<dbReference type="PROSITE" id="PS00154">
    <property type="entry name" value="ATPASE_E1_E2"/>
    <property type="match status" value="1"/>
</dbReference>
<dbReference type="Pfam" id="PF00702">
    <property type="entry name" value="Hydrolase"/>
    <property type="match status" value="1"/>
</dbReference>
<feature type="transmembrane region" description="Helical" evidence="10">
    <location>
        <begin position="202"/>
        <end position="219"/>
    </location>
</feature>
<comment type="similarity">
    <text evidence="2 10">Belongs to the cation transport ATPase (P-type) (TC 3.A.3) family. Type IB subfamily.</text>
</comment>
<feature type="transmembrane region" description="Helical" evidence="10">
    <location>
        <begin position="417"/>
        <end position="442"/>
    </location>
</feature>
<feature type="transmembrane region" description="Helical" evidence="10">
    <location>
        <begin position="733"/>
        <end position="752"/>
    </location>
</feature>
<dbReference type="PRINTS" id="PR00119">
    <property type="entry name" value="CATATPASE"/>
</dbReference>
<evidence type="ECO:0000256" key="4">
    <source>
        <dbReference type="ARBA" id="ARBA00022723"/>
    </source>
</evidence>
<sequence>MAELHRGQACGLEHDHQHEHGDHDHDCCGADHEHGDHGHACGCETFSEHALAGRASLVFTVADLDCPSCAKSCEDAVRAVPGVADAALTYATARLAVSLEPGANPDDVGRAIVKAVRACGEDLDLTSEQEERFGVERSWWDEHRAQVLLGLSGALLAVGLICEFALGAQAAALWVYTAGAVAGLVFVAPMALAALRRRTADMNVLMGIAVLGALVMGFYDLLNGALDPEVFRDAAIVIFLDQVGEWLESWSMRTTRTSIEGLMDLAPETALVVSENGDTRTVPLSDVRPGMLVRVLPGARVPLDGTIVDGDSAFDEAPVTGESVPRDKGAGAEVFGGTLNTVAPVTVRVTSSAGEGTLARIVSMVQGAQAEKAPYEGFVDRFAAVYTPAVVTVAAILGIGVPVALTLFAGGADWEAWIWRALTLLVIACPCALVISTPVSFVSAITRAARMGVLVKGGACFDKGSRVEAVAFDKTGTLTQGEPEVQGLTVLADGWTSGRVLSVARALERESTHPLAAAVCVAADQAQAPSSTAADVREEPGAGVVGVVDGASWCVGKPELAERTPVLEEAVAANAEKGATSLVLCSSADGAWRAVAVIAVADAIRETTAGAIAALHRMGIRRTVMLTGDDQRVARTVADQAGVSELSARLLPEGKVERVKALEAEGLSVAMVGDGINDAPALAAADLGVTMGAASSDTALEVADVALLGGDLEQLPGFFRLSRRTMNVVRENIAFAIAVKFTVLVFAAIGVAGMGAAIFADTGVAVIVILNGMRLMSRAETRW</sequence>
<dbReference type="SFLD" id="SFLDF00027">
    <property type="entry name" value="p-type_atpase"/>
    <property type="match status" value="1"/>
</dbReference>
<feature type="transmembrane region" description="Helical" evidence="10">
    <location>
        <begin position="147"/>
        <end position="167"/>
    </location>
</feature>
<dbReference type="PANTHER" id="PTHR48085:SF5">
    <property type="entry name" value="CADMIUM_ZINC-TRANSPORTING ATPASE HMA4-RELATED"/>
    <property type="match status" value="1"/>
</dbReference>
<dbReference type="Gene3D" id="3.40.1110.10">
    <property type="entry name" value="Calcium-transporting ATPase, cytoplasmic domain N"/>
    <property type="match status" value="1"/>
</dbReference>
<keyword evidence="13" id="KW-1185">Reference proteome</keyword>
<dbReference type="PROSITE" id="PS50846">
    <property type="entry name" value="HMA_2"/>
    <property type="match status" value="1"/>
</dbReference>
<organism evidence="12 13">
    <name type="scientific">Kribbibacterium absianum</name>
    <dbReference type="NCBI Taxonomy" id="3044210"/>
    <lineage>
        <taxon>Bacteria</taxon>
        <taxon>Bacillati</taxon>
        <taxon>Actinomycetota</taxon>
        <taxon>Coriobacteriia</taxon>
        <taxon>Coriobacteriales</taxon>
        <taxon>Kribbibacteriaceae</taxon>
        <taxon>Kribbibacterium</taxon>
    </lineage>
</organism>
<dbReference type="InterPro" id="IPR044492">
    <property type="entry name" value="P_typ_ATPase_HD_dom"/>
</dbReference>
<keyword evidence="7" id="KW-1278">Translocase</keyword>
<protein>
    <submittedName>
        <fullName evidence="12">Heavy metal translocating P-type ATPase</fullName>
    </submittedName>
</protein>
<keyword evidence="5 10" id="KW-0547">Nucleotide-binding</keyword>
<evidence type="ECO:0000256" key="10">
    <source>
        <dbReference type="RuleBase" id="RU362081"/>
    </source>
</evidence>